<dbReference type="AlphaFoldDB" id="A0A087TKL5"/>
<proteinExistence type="predicted"/>
<dbReference type="EMBL" id="KK115655">
    <property type="protein sequence ID" value="KFM65654.1"/>
    <property type="molecule type" value="Genomic_DNA"/>
</dbReference>
<sequence>MCEHIELLIHKIGGKKYTSKELHSITEEFSKLQREFDKKSSEVANLDEFAQKVNQIIRDRVTSTPVTAADRLAHIQGLLKRVNEILKKEEEGVQKLDKKWA</sequence>
<evidence type="ECO:0000313" key="2">
    <source>
        <dbReference type="Proteomes" id="UP000054359"/>
    </source>
</evidence>
<protein>
    <submittedName>
        <fullName evidence="1">Uncharacterized protein</fullName>
    </submittedName>
</protein>
<evidence type="ECO:0000313" key="1">
    <source>
        <dbReference type="EMBL" id="KFM65654.1"/>
    </source>
</evidence>
<organism evidence="1 2">
    <name type="scientific">Stegodyphus mimosarum</name>
    <name type="common">African social velvet spider</name>
    <dbReference type="NCBI Taxonomy" id="407821"/>
    <lineage>
        <taxon>Eukaryota</taxon>
        <taxon>Metazoa</taxon>
        <taxon>Ecdysozoa</taxon>
        <taxon>Arthropoda</taxon>
        <taxon>Chelicerata</taxon>
        <taxon>Arachnida</taxon>
        <taxon>Araneae</taxon>
        <taxon>Araneomorphae</taxon>
        <taxon>Entelegynae</taxon>
        <taxon>Eresoidea</taxon>
        <taxon>Eresidae</taxon>
        <taxon>Stegodyphus</taxon>
    </lineage>
</organism>
<dbReference type="Proteomes" id="UP000054359">
    <property type="component" value="Unassembled WGS sequence"/>
</dbReference>
<feature type="non-terminal residue" evidence="1">
    <location>
        <position position="101"/>
    </location>
</feature>
<gene>
    <name evidence="1" type="ORF">X975_19639</name>
</gene>
<name>A0A087TKL5_STEMI</name>
<keyword evidence="2" id="KW-1185">Reference proteome</keyword>
<accession>A0A087TKL5</accession>
<reference evidence="1 2" key="1">
    <citation type="submission" date="2013-11" db="EMBL/GenBank/DDBJ databases">
        <title>Genome sequencing of Stegodyphus mimosarum.</title>
        <authorList>
            <person name="Bechsgaard J."/>
        </authorList>
    </citation>
    <scope>NUCLEOTIDE SEQUENCE [LARGE SCALE GENOMIC DNA]</scope>
</reference>